<proteinExistence type="predicted"/>
<dbReference type="GO" id="GO:0034605">
    <property type="term" value="P:cellular response to heat"/>
    <property type="evidence" value="ECO:0007669"/>
    <property type="project" value="TreeGrafter"/>
</dbReference>
<dbReference type="Gene3D" id="1.10.8.60">
    <property type="match status" value="1"/>
</dbReference>
<organism evidence="4 5">
    <name type="scientific">Candidatus Falkowbacteria bacterium GW2011_GWA2_39_24</name>
    <dbReference type="NCBI Taxonomy" id="1618634"/>
    <lineage>
        <taxon>Bacteria</taxon>
        <taxon>Candidatus Falkowiibacteriota</taxon>
    </lineage>
</organism>
<accession>A0A0G0RJ86</accession>
<dbReference type="AlphaFoldDB" id="A0A0G0RJ86"/>
<dbReference type="InterPro" id="IPR019489">
    <property type="entry name" value="Clp_ATPase_C"/>
</dbReference>
<dbReference type="GO" id="GO:0016887">
    <property type="term" value="F:ATP hydrolysis activity"/>
    <property type="evidence" value="ECO:0007669"/>
    <property type="project" value="TreeGrafter"/>
</dbReference>
<dbReference type="EMBL" id="LBWS01000040">
    <property type="protein sequence ID" value="KKR13687.1"/>
    <property type="molecule type" value="Genomic_DNA"/>
</dbReference>
<evidence type="ECO:0000259" key="3">
    <source>
        <dbReference type="SMART" id="SM01086"/>
    </source>
</evidence>
<dbReference type="SMART" id="SM01086">
    <property type="entry name" value="ClpB_D2-small"/>
    <property type="match status" value="1"/>
</dbReference>
<dbReference type="PANTHER" id="PTHR11638">
    <property type="entry name" value="ATP-DEPENDENT CLP PROTEASE"/>
    <property type="match status" value="1"/>
</dbReference>
<evidence type="ECO:0000313" key="5">
    <source>
        <dbReference type="Proteomes" id="UP000034048"/>
    </source>
</evidence>
<evidence type="ECO:0000256" key="1">
    <source>
        <dbReference type="ARBA" id="ARBA00022741"/>
    </source>
</evidence>
<dbReference type="PANTHER" id="PTHR11638:SF18">
    <property type="entry name" value="HEAT SHOCK PROTEIN 104"/>
    <property type="match status" value="1"/>
</dbReference>
<dbReference type="GO" id="GO:0005737">
    <property type="term" value="C:cytoplasm"/>
    <property type="evidence" value="ECO:0007669"/>
    <property type="project" value="TreeGrafter"/>
</dbReference>
<protein>
    <submittedName>
        <fullName evidence="4">ATPase AAA-2 domain protein</fullName>
    </submittedName>
</protein>
<dbReference type="Proteomes" id="UP000034048">
    <property type="component" value="Unassembled WGS sequence"/>
</dbReference>
<dbReference type="InterPro" id="IPR050130">
    <property type="entry name" value="ClpA_ClpB"/>
</dbReference>
<gene>
    <name evidence="4" type="ORF">UT42_C0040G0008</name>
</gene>
<dbReference type="InterPro" id="IPR027417">
    <property type="entry name" value="P-loop_NTPase"/>
</dbReference>
<keyword evidence="2" id="KW-0067">ATP-binding</keyword>
<comment type="caution">
    <text evidence="4">The sequence shown here is derived from an EMBL/GenBank/DDBJ whole genome shotgun (WGS) entry which is preliminary data.</text>
</comment>
<dbReference type="GO" id="GO:0005524">
    <property type="term" value="F:ATP binding"/>
    <property type="evidence" value="ECO:0007669"/>
    <property type="project" value="UniProtKB-KW"/>
</dbReference>
<evidence type="ECO:0000313" key="4">
    <source>
        <dbReference type="EMBL" id="KKR13687.1"/>
    </source>
</evidence>
<dbReference type="SUPFAM" id="SSF52540">
    <property type="entry name" value="P-loop containing nucleoside triphosphate hydrolases"/>
    <property type="match status" value="1"/>
</dbReference>
<reference evidence="4 5" key="1">
    <citation type="journal article" date="2015" name="Nature">
        <title>rRNA introns, odd ribosomes, and small enigmatic genomes across a large radiation of phyla.</title>
        <authorList>
            <person name="Brown C.T."/>
            <person name="Hug L.A."/>
            <person name="Thomas B.C."/>
            <person name="Sharon I."/>
            <person name="Castelle C.J."/>
            <person name="Singh A."/>
            <person name="Wilkins M.J."/>
            <person name="Williams K.H."/>
            <person name="Banfield J.F."/>
        </authorList>
    </citation>
    <scope>NUCLEOTIDE SEQUENCE [LARGE SCALE GENOMIC DNA]</scope>
</reference>
<keyword evidence="1" id="KW-0547">Nucleotide-binding</keyword>
<dbReference type="Pfam" id="PF10431">
    <property type="entry name" value="ClpB_D2-small"/>
    <property type="match status" value="1"/>
</dbReference>
<sequence length="112" mass="12370">MRPELINRFDGIVVFTPLSMEHVVQITKLMFKGTATLLEAKGVALQVTGQGATVLAQAGYQPEFGARPLRRLLQDRIEDVIASKLLAGEITRRDTIKINEQGEVEIIKGQVL</sequence>
<evidence type="ECO:0000256" key="2">
    <source>
        <dbReference type="ARBA" id="ARBA00022840"/>
    </source>
</evidence>
<feature type="domain" description="Clp ATPase C-terminal" evidence="3">
    <location>
        <begin position="18"/>
        <end position="107"/>
    </location>
</feature>
<name>A0A0G0RJ86_9BACT</name>